<name>A0A931I002_9HYPH</name>
<dbReference type="Proteomes" id="UP000631694">
    <property type="component" value="Unassembled WGS sequence"/>
</dbReference>
<feature type="coiled-coil region" evidence="1">
    <location>
        <begin position="656"/>
        <end position="690"/>
    </location>
</feature>
<dbReference type="SUPFAM" id="SSF52540">
    <property type="entry name" value="P-loop containing nucleoside triphosphate hydrolases"/>
    <property type="match status" value="1"/>
</dbReference>
<dbReference type="PANTHER" id="PTHR41259">
    <property type="entry name" value="DOUBLE-STRAND BREAK REPAIR RAD50 ATPASE, PUTATIVE-RELATED"/>
    <property type="match status" value="1"/>
</dbReference>
<organism evidence="2 3">
    <name type="scientific">Methylobrevis albus</name>
    <dbReference type="NCBI Taxonomy" id="2793297"/>
    <lineage>
        <taxon>Bacteria</taxon>
        <taxon>Pseudomonadati</taxon>
        <taxon>Pseudomonadota</taxon>
        <taxon>Alphaproteobacteria</taxon>
        <taxon>Hyphomicrobiales</taxon>
        <taxon>Pleomorphomonadaceae</taxon>
        <taxon>Methylobrevis</taxon>
    </lineage>
</organism>
<dbReference type="Gene3D" id="3.40.50.300">
    <property type="entry name" value="P-loop containing nucleotide triphosphate hydrolases"/>
    <property type="match status" value="2"/>
</dbReference>
<sequence>MKISALRLFNVKRFGGRGVAIEGIGDGVNVLCAVNEHGKSTSFEALHALFFQPHSGTPTDVRNLRPYSGGSPLVEADIETGDGRFRITKQYYGGKFARVTDLATGRLVAQADEAENFIAGLIKGGTAGPAGLLWVRQGITGIEKRKPAEEESEKQVRASLLESVQGEVEAVTGGRRMAEIMAAAEEALGDLVTAGGRPKTGGRYAAALAERDRLAAEEAKLAADVASLRTALDRRAGAVKRLAELDEPVERQARQAAVAKAQAGFEAARAQGEALRTAEAELRLAAERRAGAEQSLKQYRTALLRAEQTRDGLRAAERRRHEALGRRREAAGAIETARAAAEAAEGLEQETRTRLARLDAAERARAALARQGELKSRLAAAAATRAAIEAGEAELPLVRLPPAAIDELQATEIEIAKLRAVEEAARASVTVDYLPGTSTLVTLNGTPLSGGATRSYDGVVELGVPGIGTITLRSNRPARGDDKLAKAEASRRALLASMAVADLAAARARQVRAQEIDGELRERRRQLAQLAPNGLGALREEVEAAAAIDADLLELKEDPVAVRAALAAAEAQRKTARQTLREVEPLQAAAADAFVAAETALAGLKADLVQVDALLGPADERAAREQALAAAFGALDRAFADAEAQAARLRATAVDLDGAEAALKRARSVADAAEKEAGTLRETIAGLNAEIRAKSDEAVEEAWRETADALAAARVRAEAFATEAAVLRRLTTALETARSEARELYLKPVMAELRPLLGLLFDDVAITFDEKTLLPQTILRNGQEEDVERLSGGMREQLSVLTRLAFARLLARDGRPAPVILDDALVYSDDDRIERMFDALHRQSKDQQIIVFSCRQRAFQRLGGHSLSMTDWQPQGG</sequence>
<dbReference type="AlphaFoldDB" id="A0A931I002"/>
<gene>
    <name evidence="2" type="ORF">I5731_01405</name>
</gene>
<dbReference type="EMBL" id="JADZLT010000037">
    <property type="protein sequence ID" value="MBH0236466.1"/>
    <property type="molecule type" value="Genomic_DNA"/>
</dbReference>
<keyword evidence="3" id="KW-1185">Reference proteome</keyword>
<protein>
    <submittedName>
        <fullName evidence="2">DNA-binding protein</fullName>
    </submittedName>
</protein>
<feature type="coiled-coil region" evidence="1">
    <location>
        <begin position="275"/>
        <end position="316"/>
    </location>
</feature>
<dbReference type="InterPro" id="IPR027417">
    <property type="entry name" value="P-loop_NTPase"/>
</dbReference>
<dbReference type="GO" id="GO:0003677">
    <property type="term" value="F:DNA binding"/>
    <property type="evidence" value="ECO:0007669"/>
    <property type="project" value="UniProtKB-KW"/>
</dbReference>
<keyword evidence="1" id="KW-0175">Coiled coil</keyword>
<evidence type="ECO:0000256" key="1">
    <source>
        <dbReference type="SAM" id="Coils"/>
    </source>
</evidence>
<comment type="caution">
    <text evidence="2">The sequence shown here is derived from an EMBL/GenBank/DDBJ whole genome shotgun (WGS) entry which is preliminary data.</text>
</comment>
<reference evidence="2" key="1">
    <citation type="submission" date="2020-12" db="EMBL/GenBank/DDBJ databases">
        <title>Methylobrevis albus sp. nov., isolated from fresh water lack sediment.</title>
        <authorList>
            <person name="Zou Q."/>
        </authorList>
    </citation>
    <scope>NUCLEOTIDE SEQUENCE</scope>
    <source>
        <strain evidence="2">L22</strain>
    </source>
</reference>
<evidence type="ECO:0000313" key="2">
    <source>
        <dbReference type="EMBL" id="MBH0236466.1"/>
    </source>
</evidence>
<keyword evidence="2" id="KW-0238">DNA-binding</keyword>
<evidence type="ECO:0000313" key="3">
    <source>
        <dbReference type="Proteomes" id="UP000631694"/>
    </source>
</evidence>
<proteinExistence type="predicted"/>
<dbReference type="RefSeq" id="WP_197309570.1">
    <property type="nucleotide sequence ID" value="NZ_JADZLT010000037.1"/>
</dbReference>
<accession>A0A931I002</accession>
<dbReference type="PANTHER" id="PTHR41259:SF1">
    <property type="entry name" value="DOUBLE-STRAND BREAK REPAIR RAD50 ATPASE, PUTATIVE-RELATED"/>
    <property type="match status" value="1"/>
</dbReference>